<feature type="transmembrane region" description="Helical" evidence="7">
    <location>
        <begin position="488"/>
        <end position="506"/>
    </location>
</feature>
<dbReference type="Proteomes" id="UP000663814">
    <property type="component" value="Unassembled WGS sequence"/>
</dbReference>
<dbReference type="SUPFAM" id="SSF52833">
    <property type="entry name" value="Thioredoxin-like"/>
    <property type="match status" value="1"/>
</dbReference>
<proteinExistence type="predicted"/>
<evidence type="ECO:0000256" key="4">
    <source>
        <dbReference type="ARBA" id="ARBA00022748"/>
    </source>
</evidence>
<dbReference type="InterPro" id="IPR036249">
    <property type="entry name" value="Thioredoxin-like_sf"/>
</dbReference>
<evidence type="ECO:0000313" key="10">
    <source>
        <dbReference type="EMBL" id="MBZ9613639.1"/>
    </source>
</evidence>
<evidence type="ECO:0000256" key="1">
    <source>
        <dbReference type="ARBA" id="ARBA00004651"/>
    </source>
</evidence>
<evidence type="ECO:0000256" key="3">
    <source>
        <dbReference type="ARBA" id="ARBA00022692"/>
    </source>
</evidence>
<comment type="caution">
    <text evidence="10">The sequence shown here is derived from an EMBL/GenBank/DDBJ whole genome shotgun (WGS) entry which is preliminary data.</text>
</comment>
<feature type="transmembrane region" description="Helical" evidence="7">
    <location>
        <begin position="289"/>
        <end position="314"/>
    </location>
</feature>
<evidence type="ECO:0000256" key="7">
    <source>
        <dbReference type="SAM" id="Phobius"/>
    </source>
</evidence>
<organism evidence="10 11">
    <name type="scientific">Rheinheimera maricola</name>
    <dbReference type="NCBI Taxonomy" id="2793282"/>
    <lineage>
        <taxon>Bacteria</taxon>
        <taxon>Pseudomonadati</taxon>
        <taxon>Pseudomonadota</taxon>
        <taxon>Gammaproteobacteria</taxon>
        <taxon>Chromatiales</taxon>
        <taxon>Chromatiaceae</taxon>
        <taxon>Rheinheimera</taxon>
    </lineage>
</organism>
<keyword evidence="4" id="KW-0201">Cytochrome c-type biogenesis</keyword>
<evidence type="ECO:0000259" key="9">
    <source>
        <dbReference type="PROSITE" id="PS51352"/>
    </source>
</evidence>
<reference evidence="10 11" key="2">
    <citation type="submission" date="2021-08" db="EMBL/GenBank/DDBJ databases">
        <title>Rheinheimera aquimaris sp. nov., isolated from seawater of the East Sea in Korea.</title>
        <authorList>
            <person name="Kim K.H."/>
            <person name="Wenting R."/>
            <person name="Kim K.R."/>
            <person name="Jeon C.O."/>
        </authorList>
    </citation>
    <scope>NUCLEOTIDE SEQUENCE [LARGE SCALE GENOMIC DNA]</scope>
    <source>
        <strain evidence="10 11">MA-13</strain>
    </source>
</reference>
<keyword evidence="11" id="KW-1185">Reference proteome</keyword>
<comment type="subcellular location">
    <subcellularLocation>
        <location evidence="1">Cell membrane</location>
        <topology evidence="1">Multi-pass membrane protein</topology>
    </subcellularLocation>
</comment>
<evidence type="ECO:0000256" key="2">
    <source>
        <dbReference type="ARBA" id="ARBA00022475"/>
    </source>
</evidence>
<dbReference type="InterPro" id="IPR028250">
    <property type="entry name" value="DsbDN"/>
</dbReference>
<dbReference type="RefSeq" id="WP_205313394.1">
    <property type="nucleotide sequence ID" value="NZ_JAERPS020000009.1"/>
</dbReference>
<feature type="domain" description="Thioredoxin" evidence="9">
    <location>
        <begin position="558"/>
        <end position="690"/>
    </location>
</feature>
<feature type="transmembrane region" description="Helical" evidence="7">
    <location>
        <begin position="334"/>
        <end position="352"/>
    </location>
</feature>
<dbReference type="PANTHER" id="PTHR32234:SF3">
    <property type="entry name" value="SUPPRESSION OF COPPER SENSITIVITY PROTEIN"/>
    <property type="match status" value="1"/>
</dbReference>
<feature type="chain" id="PRO_5047016861" evidence="8">
    <location>
        <begin position="25"/>
        <end position="692"/>
    </location>
</feature>
<dbReference type="Gene3D" id="3.40.30.10">
    <property type="entry name" value="Glutaredoxin"/>
    <property type="match status" value="1"/>
</dbReference>
<feature type="transmembrane region" description="Helical" evidence="7">
    <location>
        <begin position="414"/>
        <end position="438"/>
    </location>
</feature>
<dbReference type="PROSITE" id="PS51352">
    <property type="entry name" value="THIOREDOXIN_2"/>
    <property type="match status" value="1"/>
</dbReference>
<keyword evidence="3 7" id="KW-0812">Transmembrane</keyword>
<dbReference type="InterPro" id="IPR013766">
    <property type="entry name" value="Thioredoxin_domain"/>
</dbReference>
<feature type="transmembrane region" description="Helical" evidence="7">
    <location>
        <begin position="372"/>
        <end position="393"/>
    </location>
</feature>
<dbReference type="Pfam" id="PF13899">
    <property type="entry name" value="Thioredoxin_7"/>
    <property type="match status" value="1"/>
</dbReference>
<feature type="signal peptide" evidence="8">
    <location>
        <begin position="1"/>
        <end position="24"/>
    </location>
</feature>
<evidence type="ECO:0000313" key="11">
    <source>
        <dbReference type="Proteomes" id="UP000663814"/>
    </source>
</evidence>
<dbReference type="InterPro" id="IPR035671">
    <property type="entry name" value="DsbD_gamma"/>
</dbReference>
<evidence type="ECO:0000256" key="6">
    <source>
        <dbReference type="ARBA" id="ARBA00023136"/>
    </source>
</evidence>
<name>A0ABS7XDK1_9GAMM</name>
<keyword evidence="8" id="KW-0732">Signal</keyword>
<feature type="transmembrane region" description="Helical" evidence="7">
    <location>
        <begin position="444"/>
        <end position="468"/>
    </location>
</feature>
<keyword evidence="6 7" id="KW-0472">Membrane</keyword>
<keyword evidence="5 7" id="KW-1133">Transmembrane helix</keyword>
<evidence type="ECO:0000256" key="8">
    <source>
        <dbReference type="SAM" id="SignalP"/>
    </source>
</evidence>
<feature type="transmembrane region" description="Helical" evidence="7">
    <location>
        <begin position="512"/>
        <end position="531"/>
    </location>
</feature>
<dbReference type="CDD" id="cd02953">
    <property type="entry name" value="DsbDgamma"/>
    <property type="match status" value="1"/>
</dbReference>
<gene>
    <name evidence="10" type="ORF">I4W93_018755</name>
</gene>
<dbReference type="PANTHER" id="PTHR32234">
    <property type="entry name" value="THIOL:DISULFIDE INTERCHANGE PROTEIN DSBD"/>
    <property type="match status" value="1"/>
</dbReference>
<dbReference type="EMBL" id="JAERPS020000009">
    <property type="protein sequence ID" value="MBZ9613639.1"/>
    <property type="molecule type" value="Genomic_DNA"/>
</dbReference>
<protein>
    <submittedName>
        <fullName evidence="10">Thioredoxin family protein</fullName>
    </submittedName>
</protein>
<dbReference type="Pfam" id="PF11412">
    <property type="entry name" value="DsbD_N"/>
    <property type="match status" value="1"/>
</dbReference>
<reference evidence="10 11" key="1">
    <citation type="submission" date="2020-12" db="EMBL/GenBank/DDBJ databases">
        <authorList>
            <person name="Ruan W."/>
            <person name="Khan S.A."/>
            <person name="Jeon C.O."/>
        </authorList>
    </citation>
    <scope>NUCLEOTIDE SEQUENCE [LARGE SCALE GENOMIC DNA]</scope>
    <source>
        <strain evidence="10 11">MA-13</strain>
    </source>
</reference>
<keyword evidence="2" id="KW-1003">Cell membrane</keyword>
<dbReference type="InterPro" id="IPR003834">
    <property type="entry name" value="Cyt_c_assmbl_TM_dom"/>
</dbReference>
<sequence>MPKLILLLLCCLLPASVLVGQAQAASSGWQSASHLQAELVSEYQQVVPGQRLQLALHFVPDPHWHTYWQNPGDSGLPTTLSWQLPQGVSVGDIRWPTPQAIALPPLMNYGFEGQTILLSELSIAPDYSADSIDIQLQADWLVCEEICIPAEAQFSLILPVASQAIAAADYQPLFAEAVARLPQPLSVQGQFDVSGGAFSAAITLPEAKSISGFFVAASELVDHAAVQQISLNGNQLLLQQALNTYFSSAPTQLELVLLADDGAYSVQLQQAVQASTEILVTQGQQSDTALWLVLLMAAAGGLILNLMPCVFPVLSLKALSIAANSQQQHKRDAVFYSLGVVLSFVTLALVLITLRSAGAAVGWGFQLQNPYLVALLVYLLFALGLSLSGVVQFGLGLMNSGSNLAAAKGSKGSFFTGVLAVVVASPCTAPFMGTALGYAVGQSAAVALLVFVALGLGMALPFLLLGLVPGFARLLPRPGAWMDTLKQWLAYPLYLSAVWLLWVYGRQSGVDAQAMLLIGVVCIGAACWLWGRKQLAQAGIVSMVIALLLLVLALAMPALAPAPQPAVKSPTQTNTNQHWQPWSADTLQQLRAQGKPVLVNMTADWCITCLVNERVALNTQSSKAAMALYDVTYLKGDWTLRDGAITEYLRLYQRDGVPLYVLYWPGQPPEVLPQILTPDTLSSTLERLSQQP</sequence>
<accession>A0ABS7XDK1</accession>
<dbReference type="Pfam" id="PF02683">
    <property type="entry name" value="DsbD_TM"/>
    <property type="match status" value="1"/>
</dbReference>
<evidence type="ECO:0000256" key="5">
    <source>
        <dbReference type="ARBA" id="ARBA00022989"/>
    </source>
</evidence>
<feature type="transmembrane region" description="Helical" evidence="7">
    <location>
        <begin position="538"/>
        <end position="560"/>
    </location>
</feature>